<protein>
    <submittedName>
        <fullName evidence="1">Uncharacterized protein</fullName>
    </submittedName>
</protein>
<reference evidence="2" key="1">
    <citation type="submission" date="2012-11" db="EMBL/GenBank/DDBJ databases">
        <authorList>
            <person name="Lucero-Rivera Y.E."/>
            <person name="Tovar-Ramirez D."/>
        </authorList>
    </citation>
    <scope>NUCLEOTIDE SEQUENCE [LARGE SCALE GENOMIC DNA]</scope>
    <source>
        <strain evidence="2">Araruama</strain>
    </source>
</reference>
<accession>A0A1V1NRD0</accession>
<evidence type="ECO:0000313" key="1">
    <source>
        <dbReference type="EMBL" id="ETR65124.1"/>
    </source>
</evidence>
<evidence type="ECO:0000313" key="2">
    <source>
        <dbReference type="Proteomes" id="UP000189670"/>
    </source>
</evidence>
<dbReference type="AlphaFoldDB" id="A0A1V1NRD0"/>
<sequence length="104" mass="12194">DDIVIGYSAFHLYEEWYEYNENSCYIADTEKSIKKFIKRAMFNIDDYKIVPVKKNDILKDYGCSCGKFAMEPKSLKRLKKISGLSCQAKEYYEGDPYLFAVEID</sequence>
<dbReference type="EMBL" id="ATBP01003187">
    <property type="protein sequence ID" value="ETR65124.1"/>
    <property type="molecule type" value="Genomic_DNA"/>
</dbReference>
<organism evidence="1 2">
    <name type="scientific">Candidatus Magnetoglobus multicellularis str. Araruama</name>
    <dbReference type="NCBI Taxonomy" id="890399"/>
    <lineage>
        <taxon>Bacteria</taxon>
        <taxon>Pseudomonadati</taxon>
        <taxon>Thermodesulfobacteriota</taxon>
        <taxon>Desulfobacteria</taxon>
        <taxon>Desulfobacterales</taxon>
        <taxon>Desulfobacteraceae</taxon>
        <taxon>Candidatus Magnetoglobus</taxon>
    </lineage>
</organism>
<name>A0A1V1NRD0_9BACT</name>
<proteinExistence type="predicted"/>
<dbReference type="Proteomes" id="UP000189670">
    <property type="component" value="Unassembled WGS sequence"/>
</dbReference>
<feature type="non-terminal residue" evidence="1">
    <location>
        <position position="1"/>
    </location>
</feature>
<comment type="caution">
    <text evidence="1">The sequence shown here is derived from an EMBL/GenBank/DDBJ whole genome shotgun (WGS) entry which is preliminary data.</text>
</comment>
<gene>
    <name evidence="1" type="ORF">OMM_14785</name>
</gene>